<keyword evidence="3" id="KW-1185">Reference proteome</keyword>
<keyword evidence="1" id="KW-0472">Membrane</keyword>
<feature type="transmembrane region" description="Helical" evidence="1">
    <location>
        <begin position="59"/>
        <end position="83"/>
    </location>
</feature>
<evidence type="ECO:0000313" key="2">
    <source>
        <dbReference type="EMBL" id="ETO21967.1"/>
    </source>
</evidence>
<keyword evidence="1" id="KW-0812">Transmembrane</keyword>
<evidence type="ECO:0000256" key="1">
    <source>
        <dbReference type="SAM" id="Phobius"/>
    </source>
</evidence>
<feature type="transmembrane region" description="Helical" evidence="1">
    <location>
        <begin position="30"/>
        <end position="47"/>
    </location>
</feature>
<proteinExistence type="predicted"/>
<dbReference type="AlphaFoldDB" id="X6N9J4"/>
<dbReference type="SUPFAM" id="SSF48097">
    <property type="entry name" value="Regulator of G-protein signaling, RGS"/>
    <property type="match status" value="1"/>
</dbReference>
<name>X6N9J4_RETFI</name>
<feature type="transmembrane region" description="Helical" evidence="1">
    <location>
        <begin position="95"/>
        <end position="119"/>
    </location>
</feature>
<comment type="caution">
    <text evidence="2">The sequence shown here is derived from an EMBL/GenBank/DDBJ whole genome shotgun (WGS) entry which is preliminary data.</text>
</comment>
<dbReference type="InterPro" id="IPR036305">
    <property type="entry name" value="RGS_sf"/>
</dbReference>
<reference evidence="2 3" key="1">
    <citation type="journal article" date="2013" name="Curr. Biol.">
        <title>The Genome of the Foraminiferan Reticulomyxa filosa.</title>
        <authorList>
            <person name="Glockner G."/>
            <person name="Hulsmann N."/>
            <person name="Schleicher M."/>
            <person name="Noegel A.A."/>
            <person name="Eichinger L."/>
            <person name="Gallinger C."/>
            <person name="Pawlowski J."/>
            <person name="Sierra R."/>
            <person name="Euteneuer U."/>
            <person name="Pillet L."/>
            <person name="Moustafa A."/>
            <person name="Platzer M."/>
            <person name="Groth M."/>
            <person name="Szafranski K."/>
            <person name="Schliwa M."/>
        </authorList>
    </citation>
    <scope>NUCLEOTIDE SEQUENCE [LARGE SCALE GENOMIC DNA]</scope>
</reference>
<dbReference type="InterPro" id="IPR044926">
    <property type="entry name" value="RGS_subdomain_2"/>
</dbReference>
<dbReference type="Gene3D" id="1.10.167.10">
    <property type="entry name" value="Regulator of G-protein Signalling 4, domain 2"/>
    <property type="match status" value="1"/>
</dbReference>
<organism evidence="2 3">
    <name type="scientific">Reticulomyxa filosa</name>
    <dbReference type="NCBI Taxonomy" id="46433"/>
    <lineage>
        <taxon>Eukaryota</taxon>
        <taxon>Sar</taxon>
        <taxon>Rhizaria</taxon>
        <taxon>Retaria</taxon>
        <taxon>Foraminifera</taxon>
        <taxon>Monothalamids</taxon>
        <taxon>Reticulomyxidae</taxon>
        <taxon>Reticulomyxa</taxon>
    </lineage>
</organism>
<dbReference type="EMBL" id="ASPP01011150">
    <property type="protein sequence ID" value="ETO21967.1"/>
    <property type="molecule type" value="Genomic_DNA"/>
</dbReference>
<evidence type="ECO:0008006" key="4">
    <source>
        <dbReference type="Google" id="ProtNLM"/>
    </source>
</evidence>
<protein>
    <recommendedName>
        <fullName evidence="4">RGS domain-containing protein</fullName>
    </recommendedName>
</protein>
<accession>X6N9J4</accession>
<sequence length="195" mass="22701">MKRSLISQSKRQTSPITTLTHIQKKKKKKGVFVIPMACAFATILIKVKSLSDGFNIRRELNSCFVVFFVSFLLYLLIMVYGYFRPDDIKVRMIASTFLITTTINVVAYIKAYFIVVAAYRKDPVDQALLAEIDELPLEVLLSKRDWFQAFMQHLVSEFSIENLLFTCEVQQFRSTLHYQKLRFYVVSVYVVIIID</sequence>
<dbReference type="Proteomes" id="UP000023152">
    <property type="component" value="Unassembled WGS sequence"/>
</dbReference>
<evidence type="ECO:0000313" key="3">
    <source>
        <dbReference type="Proteomes" id="UP000023152"/>
    </source>
</evidence>
<gene>
    <name evidence="2" type="ORF">RFI_15235</name>
</gene>
<keyword evidence="1" id="KW-1133">Transmembrane helix</keyword>